<accession>A0A2M7TW17</accession>
<evidence type="ECO:0000313" key="2">
    <source>
        <dbReference type="Proteomes" id="UP000228503"/>
    </source>
</evidence>
<reference evidence="2" key="1">
    <citation type="submission" date="2017-09" db="EMBL/GenBank/DDBJ databases">
        <title>Depth-based differentiation of microbial function through sediment-hosted aquifers and enrichment of novel symbionts in the deep terrestrial subsurface.</title>
        <authorList>
            <person name="Probst A.J."/>
            <person name="Ladd B."/>
            <person name="Jarett J.K."/>
            <person name="Geller-Mcgrath D.E."/>
            <person name="Sieber C.M.K."/>
            <person name="Emerson J.B."/>
            <person name="Anantharaman K."/>
            <person name="Thomas B.C."/>
            <person name="Malmstrom R."/>
            <person name="Stieglmeier M."/>
            <person name="Klingl A."/>
            <person name="Woyke T."/>
            <person name="Ryan C.M."/>
            <person name="Banfield J.F."/>
        </authorList>
    </citation>
    <scope>NUCLEOTIDE SEQUENCE [LARGE SCALE GENOMIC DNA]</scope>
</reference>
<dbReference type="Proteomes" id="UP000228503">
    <property type="component" value="Unassembled WGS sequence"/>
</dbReference>
<protein>
    <recommendedName>
        <fullName evidence="3">Antitoxin</fullName>
    </recommendedName>
</protein>
<evidence type="ECO:0000313" key="1">
    <source>
        <dbReference type="EMBL" id="PIZ61802.1"/>
    </source>
</evidence>
<comment type="caution">
    <text evidence="1">The sequence shown here is derived from an EMBL/GenBank/DDBJ whole genome shotgun (WGS) entry which is preliminary data.</text>
</comment>
<name>A0A2M7TW17_9BACT</name>
<sequence>MSDQFISMKQMRENFPEYKAGLERGKTYTIIYRSKPLARLTPISSGPKYTKEDREKVRKLAGKVQGGKDLTPEKLNKLIDESYEDVLS</sequence>
<dbReference type="AlphaFoldDB" id="A0A2M7TW17"/>
<organism evidence="1 2">
    <name type="scientific">Candidatus Roizmanbacteria bacterium CG_4_10_14_0_2_um_filter_39_13</name>
    <dbReference type="NCBI Taxonomy" id="1974825"/>
    <lineage>
        <taxon>Bacteria</taxon>
        <taxon>Candidatus Roizmaniibacteriota</taxon>
    </lineage>
</organism>
<dbReference type="EMBL" id="PFOB01000075">
    <property type="protein sequence ID" value="PIZ61802.1"/>
    <property type="molecule type" value="Genomic_DNA"/>
</dbReference>
<gene>
    <name evidence="1" type="ORF">COY16_05965</name>
</gene>
<evidence type="ECO:0008006" key="3">
    <source>
        <dbReference type="Google" id="ProtNLM"/>
    </source>
</evidence>
<proteinExistence type="predicted"/>